<evidence type="ECO:0000313" key="2">
    <source>
        <dbReference type="Proteomes" id="UP000318521"/>
    </source>
</evidence>
<accession>A0A553ZVM0</accession>
<dbReference type="EMBL" id="VLXZ01000010">
    <property type="protein sequence ID" value="TSB45530.1"/>
    <property type="molecule type" value="Genomic_DNA"/>
</dbReference>
<dbReference type="PANTHER" id="PTHR48100:SF1">
    <property type="entry name" value="HISTIDINE PHOSPHATASE FAMILY PROTEIN-RELATED"/>
    <property type="match status" value="1"/>
</dbReference>
<dbReference type="PANTHER" id="PTHR48100">
    <property type="entry name" value="BROAD-SPECIFICITY PHOSPHATASE YOR283W-RELATED"/>
    <property type="match status" value="1"/>
</dbReference>
<proteinExistence type="predicted"/>
<dbReference type="InterPro" id="IPR013078">
    <property type="entry name" value="His_Pase_superF_clade-1"/>
</dbReference>
<dbReference type="OrthoDB" id="512570at2"/>
<name>A0A553ZVM0_9BACI</name>
<evidence type="ECO:0000313" key="1">
    <source>
        <dbReference type="EMBL" id="TSB45530.1"/>
    </source>
</evidence>
<organism evidence="1 2">
    <name type="scientific">Alkalicoccobacillus porphyridii</name>
    <dbReference type="NCBI Taxonomy" id="2597270"/>
    <lineage>
        <taxon>Bacteria</taxon>
        <taxon>Bacillati</taxon>
        <taxon>Bacillota</taxon>
        <taxon>Bacilli</taxon>
        <taxon>Bacillales</taxon>
        <taxon>Bacillaceae</taxon>
        <taxon>Alkalicoccobacillus</taxon>
    </lineage>
</organism>
<dbReference type="Pfam" id="PF00300">
    <property type="entry name" value="His_Phos_1"/>
    <property type="match status" value="1"/>
</dbReference>
<dbReference type="Proteomes" id="UP000318521">
    <property type="component" value="Unassembled WGS sequence"/>
</dbReference>
<dbReference type="InterPro" id="IPR029033">
    <property type="entry name" value="His_PPase_superfam"/>
</dbReference>
<dbReference type="InterPro" id="IPR050275">
    <property type="entry name" value="PGM_Phosphatase"/>
</dbReference>
<reference evidence="1 2" key="1">
    <citation type="submission" date="2019-07" db="EMBL/GenBank/DDBJ databases">
        <authorList>
            <person name="Park Y.J."/>
            <person name="Jeong S.E."/>
            <person name="Jung H.S."/>
        </authorList>
    </citation>
    <scope>NUCLEOTIDE SEQUENCE [LARGE SCALE GENOMIC DNA]</scope>
    <source>
        <strain evidence="2">P16(2019)</strain>
    </source>
</reference>
<gene>
    <name evidence="1" type="ORF">FN960_15270</name>
</gene>
<dbReference type="CDD" id="cd07067">
    <property type="entry name" value="HP_PGM_like"/>
    <property type="match status" value="1"/>
</dbReference>
<dbReference type="SMART" id="SM00855">
    <property type="entry name" value="PGAM"/>
    <property type="match status" value="1"/>
</dbReference>
<dbReference type="AlphaFoldDB" id="A0A553ZVM0"/>
<dbReference type="GO" id="GO:0016791">
    <property type="term" value="F:phosphatase activity"/>
    <property type="evidence" value="ECO:0007669"/>
    <property type="project" value="TreeGrafter"/>
</dbReference>
<dbReference type="RefSeq" id="WP_143849719.1">
    <property type="nucleotide sequence ID" value="NZ_VLXZ01000010.1"/>
</dbReference>
<dbReference type="GO" id="GO:0005737">
    <property type="term" value="C:cytoplasm"/>
    <property type="evidence" value="ECO:0007669"/>
    <property type="project" value="TreeGrafter"/>
</dbReference>
<comment type="caution">
    <text evidence="1">The sequence shown here is derived from an EMBL/GenBank/DDBJ whole genome shotgun (WGS) entry which is preliminary data.</text>
</comment>
<protein>
    <submittedName>
        <fullName evidence="1">Histidine phosphatase family protein</fullName>
    </submittedName>
</protein>
<keyword evidence="2" id="KW-1185">Reference proteome</keyword>
<dbReference type="Gene3D" id="3.40.50.1240">
    <property type="entry name" value="Phosphoglycerate mutase-like"/>
    <property type="match status" value="1"/>
</dbReference>
<dbReference type="SUPFAM" id="SSF53254">
    <property type="entry name" value="Phosphoglycerate mutase-like"/>
    <property type="match status" value="1"/>
</dbReference>
<sequence>MKSIYLIRHCSATGQEPEAELTEEGRHQAEKLAEFLAHEEIERVISSPFTRAVQSVNPLVEQKQLELTLEMRLTERVLSKKPLEDWLDKLELSFQDMDQVVGNGESSHTAQKRVVEVLDEVLEGKEERVAIVTHGNLLSLLLNYVDSRYGFKEWRELSNPDVYLVTADEDRTLSTTRLWRA</sequence>